<organism evidence="2 3">
    <name type="scientific">Brassica oleracea var. oleracea</name>
    <dbReference type="NCBI Taxonomy" id="109376"/>
    <lineage>
        <taxon>Eukaryota</taxon>
        <taxon>Viridiplantae</taxon>
        <taxon>Streptophyta</taxon>
        <taxon>Embryophyta</taxon>
        <taxon>Tracheophyta</taxon>
        <taxon>Spermatophyta</taxon>
        <taxon>Magnoliopsida</taxon>
        <taxon>eudicotyledons</taxon>
        <taxon>Gunneridae</taxon>
        <taxon>Pentapetalae</taxon>
        <taxon>rosids</taxon>
        <taxon>malvids</taxon>
        <taxon>Brassicales</taxon>
        <taxon>Brassicaceae</taxon>
        <taxon>Brassiceae</taxon>
        <taxon>Brassica</taxon>
    </lineage>
</organism>
<evidence type="ECO:0000313" key="2">
    <source>
        <dbReference type="EnsemblPlants" id="Bo6g081690.1"/>
    </source>
</evidence>
<proteinExistence type="predicted"/>
<dbReference type="AlphaFoldDB" id="A0A0D3CW03"/>
<sequence length="207" mass="23178">MKRKSRVGETRLSLPKSISPSSDSLSTAMHAAIKYTDDFIPNLSRIPHESIPSLSPTSFSADFNLKENTSALLSPNRLSLLFANKKTFPFSIISSVLLPMDPRNPYSQNSGYVGLLHNVQNNNVQENFPYESFPSSVDIGASEMPPFSSQQSEATSQPQDTPVDRMVRRKWTPGDDEVLISAWLNTSKDVVVGNEQKLRTFWKRIDE</sequence>
<keyword evidence="3" id="KW-1185">Reference proteome</keyword>
<evidence type="ECO:0000256" key="1">
    <source>
        <dbReference type="SAM" id="MobiDB-lite"/>
    </source>
</evidence>
<reference evidence="2 3" key="1">
    <citation type="journal article" date="2014" name="Genome Biol.">
        <title>Transcriptome and methylome profiling reveals relics of genome dominance in the mesopolyploid Brassica oleracea.</title>
        <authorList>
            <person name="Parkin I.A."/>
            <person name="Koh C."/>
            <person name="Tang H."/>
            <person name="Robinson S.J."/>
            <person name="Kagale S."/>
            <person name="Clarke W.E."/>
            <person name="Town C.D."/>
            <person name="Nixon J."/>
            <person name="Krishnakumar V."/>
            <person name="Bidwell S.L."/>
            <person name="Denoeud F."/>
            <person name="Belcram H."/>
            <person name="Links M.G."/>
            <person name="Just J."/>
            <person name="Clarke C."/>
            <person name="Bender T."/>
            <person name="Huebert T."/>
            <person name="Mason A.S."/>
            <person name="Pires J.C."/>
            <person name="Barker G."/>
            <person name="Moore J."/>
            <person name="Walley P.G."/>
            <person name="Manoli S."/>
            <person name="Batley J."/>
            <person name="Edwards D."/>
            <person name="Nelson M.N."/>
            <person name="Wang X."/>
            <person name="Paterson A.H."/>
            <person name="King G."/>
            <person name="Bancroft I."/>
            <person name="Chalhoub B."/>
            <person name="Sharpe A.G."/>
        </authorList>
    </citation>
    <scope>NUCLEOTIDE SEQUENCE</scope>
    <source>
        <strain evidence="2 3">cv. TO1000</strain>
    </source>
</reference>
<dbReference type="HOGENOM" id="CLU_1327992_0_0_1"/>
<feature type="compositionally biased region" description="Low complexity" evidence="1">
    <location>
        <begin position="12"/>
        <end position="23"/>
    </location>
</feature>
<feature type="region of interest" description="Disordered" evidence="1">
    <location>
        <begin position="1"/>
        <end position="23"/>
    </location>
</feature>
<dbReference type="Proteomes" id="UP000032141">
    <property type="component" value="Chromosome C6"/>
</dbReference>
<evidence type="ECO:0000313" key="3">
    <source>
        <dbReference type="Proteomes" id="UP000032141"/>
    </source>
</evidence>
<dbReference type="Gramene" id="Bo6g081690.1">
    <property type="protein sequence ID" value="Bo6g081690.1"/>
    <property type="gene ID" value="Bo6g081690"/>
</dbReference>
<dbReference type="PANTHER" id="PTHR45023:SF4">
    <property type="entry name" value="GLYCINE-RICH PROTEIN-RELATED"/>
    <property type="match status" value="1"/>
</dbReference>
<accession>A0A0D3CW03</accession>
<name>A0A0D3CW03_BRAOL</name>
<evidence type="ECO:0008006" key="4">
    <source>
        <dbReference type="Google" id="ProtNLM"/>
    </source>
</evidence>
<dbReference type="PANTHER" id="PTHR45023">
    <property type="match status" value="1"/>
</dbReference>
<dbReference type="EnsemblPlants" id="Bo6g081690.1">
    <property type="protein sequence ID" value="Bo6g081690.1"/>
    <property type="gene ID" value="Bo6g081690"/>
</dbReference>
<feature type="compositionally biased region" description="Polar residues" evidence="1">
    <location>
        <begin position="147"/>
        <end position="160"/>
    </location>
</feature>
<feature type="region of interest" description="Disordered" evidence="1">
    <location>
        <begin position="141"/>
        <end position="164"/>
    </location>
</feature>
<reference evidence="2" key="2">
    <citation type="submission" date="2015-03" db="UniProtKB">
        <authorList>
            <consortium name="EnsemblPlants"/>
        </authorList>
    </citation>
    <scope>IDENTIFICATION</scope>
</reference>
<protein>
    <recommendedName>
        <fullName evidence="4">Myb-like domain-containing protein</fullName>
    </recommendedName>
</protein>